<protein>
    <submittedName>
        <fullName evidence="1">DUF2922 domain-containing protein</fullName>
    </submittedName>
</protein>
<organism evidence="1 2">
    <name type="scientific">Paracerasibacillus soli</name>
    <dbReference type="NCBI Taxonomy" id="480284"/>
    <lineage>
        <taxon>Bacteria</taxon>
        <taxon>Bacillati</taxon>
        <taxon>Bacillota</taxon>
        <taxon>Bacilli</taxon>
        <taxon>Bacillales</taxon>
        <taxon>Bacillaceae</taxon>
        <taxon>Paracerasibacillus</taxon>
    </lineage>
</organism>
<comment type="caution">
    <text evidence="1">The sequence shown here is derived from an EMBL/GenBank/DDBJ whole genome shotgun (WGS) entry which is preliminary data.</text>
</comment>
<keyword evidence="2" id="KW-1185">Reference proteome</keyword>
<proteinExistence type="predicted"/>
<evidence type="ECO:0000313" key="1">
    <source>
        <dbReference type="EMBL" id="MDY0409427.1"/>
    </source>
</evidence>
<dbReference type="RefSeq" id="WP_320380218.1">
    <property type="nucleotide sequence ID" value="NZ_JAWDIQ010000002.1"/>
</dbReference>
<reference evidence="1 2" key="1">
    <citation type="submission" date="2023-10" db="EMBL/GenBank/DDBJ databases">
        <title>Virgibacillus soli CC-YMP-6 genome.</title>
        <authorList>
            <person name="Miliotis G."/>
            <person name="Sengupta P."/>
            <person name="Hameed A."/>
            <person name="Chuvochina M."/>
            <person name="Mcdonagh F."/>
            <person name="Simpson A.C."/>
            <person name="Singh N.K."/>
            <person name="Rekha P.D."/>
            <person name="Raman K."/>
            <person name="Hugenholtz P."/>
            <person name="Venkateswaran K."/>
        </authorList>
    </citation>
    <scope>NUCLEOTIDE SEQUENCE [LARGE SCALE GENOMIC DNA]</scope>
    <source>
        <strain evidence="1 2">CC-YMP-6</strain>
    </source>
</reference>
<dbReference type="Pfam" id="PF11148">
    <property type="entry name" value="DUF2922"/>
    <property type="match status" value="1"/>
</dbReference>
<name>A0ABU5CSU3_9BACI</name>
<dbReference type="Proteomes" id="UP001275315">
    <property type="component" value="Unassembled WGS sequence"/>
</dbReference>
<sequence length="72" mass="8149">MKRLELRFENEEGKIVTYTLDDPAEPVDPEQVNEVMDEIIAENVLFSNGGDLVAKRSARVVEQNIEEIDVMG</sequence>
<gene>
    <name evidence="1" type="ORF">RWD45_13635</name>
</gene>
<accession>A0ABU5CSU3</accession>
<evidence type="ECO:0000313" key="2">
    <source>
        <dbReference type="Proteomes" id="UP001275315"/>
    </source>
</evidence>
<dbReference type="InterPro" id="IPR021321">
    <property type="entry name" value="DUF2922"/>
</dbReference>
<dbReference type="EMBL" id="JAWDIQ010000002">
    <property type="protein sequence ID" value="MDY0409427.1"/>
    <property type="molecule type" value="Genomic_DNA"/>
</dbReference>